<evidence type="ECO:0000313" key="2">
    <source>
        <dbReference type="EMBL" id="OQS05074.1"/>
    </source>
</evidence>
<evidence type="ECO:0000259" key="1">
    <source>
        <dbReference type="Pfam" id="PF02737"/>
    </source>
</evidence>
<dbReference type="AlphaFoldDB" id="A0A1W0A472"/>
<name>A0A1W0A472_9STRA</name>
<keyword evidence="3" id="KW-1185">Reference proteome</keyword>
<dbReference type="GO" id="GO:0006631">
    <property type="term" value="P:fatty acid metabolic process"/>
    <property type="evidence" value="ECO:0007669"/>
    <property type="project" value="InterPro"/>
</dbReference>
<protein>
    <recommendedName>
        <fullName evidence="1">3-hydroxyacyl-CoA dehydrogenase NAD binding domain-containing protein</fullName>
    </recommendedName>
</protein>
<gene>
    <name evidence="2" type="ORF">THRCLA_02750</name>
</gene>
<dbReference type="SUPFAM" id="SSF51735">
    <property type="entry name" value="NAD(P)-binding Rossmann-fold domains"/>
    <property type="match status" value="1"/>
</dbReference>
<reference evidence="2 3" key="1">
    <citation type="journal article" date="2014" name="Genome Biol. Evol.">
        <title>The secreted proteins of Achlya hypogyna and Thraustotheca clavata identify the ancestral oomycete secretome and reveal gene acquisitions by horizontal gene transfer.</title>
        <authorList>
            <person name="Misner I."/>
            <person name="Blouin N."/>
            <person name="Leonard G."/>
            <person name="Richards T.A."/>
            <person name="Lane C.E."/>
        </authorList>
    </citation>
    <scope>NUCLEOTIDE SEQUENCE [LARGE SCALE GENOMIC DNA]</scope>
    <source>
        <strain evidence="2 3">ATCC 34112</strain>
    </source>
</reference>
<dbReference type="EMBL" id="JNBS01000510">
    <property type="protein sequence ID" value="OQS05074.1"/>
    <property type="molecule type" value="Genomic_DNA"/>
</dbReference>
<dbReference type="OrthoDB" id="2021159at2759"/>
<dbReference type="GO" id="GO:0016491">
    <property type="term" value="F:oxidoreductase activity"/>
    <property type="evidence" value="ECO:0007669"/>
    <property type="project" value="TreeGrafter"/>
</dbReference>
<dbReference type="Gene3D" id="3.40.50.720">
    <property type="entry name" value="NAD(P)-binding Rossmann-like Domain"/>
    <property type="match status" value="1"/>
</dbReference>
<dbReference type="InterPro" id="IPR036291">
    <property type="entry name" value="NAD(P)-bd_dom_sf"/>
</dbReference>
<dbReference type="PANTHER" id="PTHR48075:SF5">
    <property type="entry name" value="3-HYDROXYBUTYRYL-COA DEHYDROGENASE"/>
    <property type="match status" value="1"/>
</dbReference>
<dbReference type="Pfam" id="PF02737">
    <property type="entry name" value="3HCDH_N"/>
    <property type="match status" value="1"/>
</dbReference>
<sequence length="227" mass="25044">MNESSVVAIIGAGTLGRCIAFDLSMMGHPVVLFDRNADSISREVLKSASFAMLQPLYRLGYIPQDIVVKSVQNIQTVQSLEDVAAARPALVIECVPENLALKQGIFRTLERLCPATTIFASSTLNLRINDIAAGMARPGNFLGIRFFHPCVLIPLVELSTGEATSSDVVMKVQRYMSLLHKTCHFGPSMQVLDRVQVNNYQVETARQLGFHHESLPFAVQVRQHGQH</sequence>
<evidence type="ECO:0000313" key="3">
    <source>
        <dbReference type="Proteomes" id="UP000243217"/>
    </source>
</evidence>
<dbReference type="STRING" id="74557.A0A1W0A472"/>
<organism evidence="2 3">
    <name type="scientific">Thraustotheca clavata</name>
    <dbReference type="NCBI Taxonomy" id="74557"/>
    <lineage>
        <taxon>Eukaryota</taxon>
        <taxon>Sar</taxon>
        <taxon>Stramenopiles</taxon>
        <taxon>Oomycota</taxon>
        <taxon>Saprolegniomycetes</taxon>
        <taxon>Saprolegniales</taxon>
        <taxon>Achlyaceae</taxon>
        <taxon>Thraustotheca</taxon>
    </lineage>
</organism>
<dbReference type="GO" id="GO:0070403">
    <property type="term" value="F:NAD+ binding"/>
    <property type="evidence" value="ECO:0007669"/>
    <property type="project" value="InterPro"/>
</dbReference>
<dbReference type="Proteomes" id="UP000243217">
    <property type="component" value="Unassembled WGS sequence"/>
</dbReference>
<dbReference type="InterPro" id="IPR006176">
    <property type="entry name" value="3-OHacyl-CoA_DH_NAD-bd"/>
</dbReference>
<accession>A0A1W0A472</accession>
<comment type="caution">
    <text evidence="2">The sequence shown here is derived from an EMBL/GenBank/DDBJ whole genome shotgun (WGS) entry which is preliminary data.</text>
</comment>
<dbReference type="PANTHER" id="PTHR48075">
    <property type="entry name" value="3-HYDROXYACYL-COA DEHYDROGENASE FAMILY PROTEIN"/>
    <property type="match status" value="1"/>
</dbReference>
<feature type="domain" description="3-hydroxyacyl-CoA dehydrogenase NAD binding" evidence="1">
    <location>
        <begin position="7"/>
        <end position="182"/>
    </location>
</feature>
<proteinExistence type="predicted"/>